<evidence type="ECO:0000256" key="1">
    <source>
        <dbReference type="SAM" id="Phobius"/>
    </source>
</evidence>
<organism evidence="2">
    <name type="scientific">Cacopsylla melanoneura</name>
    <dbReference type="NCBI Taxonomy" id="428564"/>
    <lineage>
        <taxon>Eukaryota</taxon>
        <taxon>Metazoa</taxon>
        <taxon>Ecdysozoa</taxon>
        <taxon>Arthropoda</taxon>
        <taxon>Hexapoda</taxon>
        <taxon>Insecta</taxon>
        <taxon>Pterygota</taxon>
        <taxon>Neoptera</taxon>
        <taxon>Paraneoptera</taxon>
        <taxon>Hemiptera</taxon>
        <taxon>Sternorrhyncha</taxon>
        <taxon>Psylloidea</taxon>
        <taxon>Psyllidae</taxon>
        <taxon>Psyllinae</taxon>
        <taxon>Cacopsylla</taxon>
    </lineage>
</organism>
<keyword evidence="1" id="KW-0812">Transmembrane</keyword>
<dbReference type="AlphaFoldDB" id="A0A8D9B261"/>
<accession>A0A8D9B261</accession>
<proteinExistence type="predicted"/>
<keyword evidence="1" id="KW-0472">Membrane</keyword>
<reference evidence="2" key="1">
    <citation type="submission" date="2021-05" db="EMBL/GenBank/DDBJ databases">
        <authorList>
            <person name="Alioto T."/>
            <person name="Alioto T."/>
            <person name="Gomez Garrido J."/>
        </authorList>
    </citation>
    <scope>NUCLEOTIDE SEQUENCE</scope>
</reference>
<protein>
    <submittedName>
        <fullName evidence="2">Uncharacterized protein</fullName>
    </submittedName>
</protein>
<evidence type="ECO:0000313" key="2">
    <source>
        <dbReference type="EMBL" id="CAG6773796.1"/>
    </source>
</evidence>
<feature type="transmembrane region" description="Helical" evidence="1">
    <location>
        <begin position="25"/>
        <end position="52"/>
    </location>
</feature>
<feature type="transmembrane region" description="Helical" evidence="1">
    <location>
        <begin position="72"/>
        <end position="91"/>
    </location>
</feature>
<keyword evidence="1" id="KW-1133">Transmembrane helix</keyword>
<sequence>MNVSRRVFSLYVFPIRFVRFSRVRVLLILLPFWFVSVIISSFVSCTMFVRLVFSVRLNVFFKITMFASIRNVFFLITPIMFTSVCFIHNVITRAGNVRRVLTSITTSVTISFWSKIRRISSTATSSCCSL</sequence>
<dbReference type="EMBL" id="HBUF01592528">
    <property type="protein sequence ID" value="CAG6773796.1"/>
    <property type="molecule type" value="Transcribed_RNA"/>
</dbReference>
<name>A0A8D9B261_9HEMI</name>
<dbReference type="EMBL" id="HBUF01592524">
    <property type="protein sequence ID" value="CAG6773794.1"/>
    <property type="molecule type" value="Transcribed_RNA"/>
</dbReference>